<keyword evidence="6" id="KW-0814">Transposable element</keyword>
<gene>
    <name evidence="7" type="ORF">ENG63_05260</name>
</gene>
<organism evidence="7">
    <name type="scientific">Desulfofervidus auxilii</name>
    <dbReference type="NCBI Taxonomy" id="1621989"/>
    <lineage>
        <taxon>Bacteria</taxon>
        <taxon>Pseudomonadati</taxon>
        <taxon>Thermodesulfobacteriota</taxon>
        <taxon>Candidatus Desulfofervidia</taxon>
        <taxon>Candidatus Desulfofervidales</taxon>
        <taxon>Candidatus Desulfofervidaceae</taxon>
        <taxon>Candidatus Desulfofervidus</taxon>
    </lineage>
</organism>
<evidence type="ECO:0000256" key="4">
    <source>
        <dbReference type="ARBA" id="ARBA00023125"/>
    </source>
</evidence>
<keyword evidence="4 6" id="KW-0238">DNA-binding</keyword>
<dbReference type="Pfam" id="PF00872">
    <property type="entry name" value="Transposase_mut"/>
    <property type="match status" value="1"/>
</dbReference>
<evidence type="ECO:0000256" key="5">
    <source>
        <dbReference type="ARBA" id="ARBA00023172"/>
    </source>
</evidence>
<comment type="caution">
    <text evidence="7">The sequence shown here is derived from an EMBL/GenBank/DDBJ whole genome shotgun (WGS) entry which is preliminary data.</text>
</comment>
<accession>A0A7C0YA14</accession>
<evidence type="ECO:0000256" key="2">
    <source>
        <dbReference type="ARBA" id="ARBA00010961"/>
    </source>
</evidence>
<evidence type="ECO:0000256" key="3">
    <source>
        <dbReference type="ARBA" id="ARBA00022578"/>
    </source>
</evidence>
<dbReference type="GO" id="GO:0004803">
    <property type="term" value="F:transposase activity"/>
    <property type="evidence" value="ECO:0007669"/>
    <property type="project" value="UniProtKB-UniRule"/>
</dbReference>
<dbReference type="PANTHER" id="PTHR33217">
    <property type="entry name" value="TRANSPOSASE FOR INSERTION SEQUENCE ELEMENT IS1081"/>
    <property type="match status" value="1"/>
</dbReference>
<sequence>MEKAIESVYTHADIQRCVVHQIRNSLKYVSWKEKREMAKDLKKIYGASTLEKRKRS</sequence>
<comment type="similarity">
    <text evidence="2 6">Belongs to the transposase mutator family.</text>
</comment>
<comment type="function">
    <text evidence="1 6">Required for the transposition of the insertion element.</text>
</comment>
<dbReference type="GO" id="GO:0006313">
    <property type="term" value="P:DNA transposition"/>
    <property type="evidence" value="ECO:0007669"/>
    <property type="project" value="UniProtKB-UniRule"/>
</dbReference>
<dbReference type="PANTHER" id="PTHR33217:SF5">
    <property type="entry name" value="MUTATOR FAMILY TRANSPOSASE"/>
    <property type="match status" value="1"/>
</dbReference>
<name>A0A7C0YA14_DESA2</name>
<dbReference type="AlphaFoldDB" id="A0A7C0YA14"/>
<evidence type="ECO:0000256" key="1">
    <source>
        <dbReference type="ARBA" id="ARBA00002190"/>
    </source>
</evidence>
<keyword evidence="3 6" id="KW-0815">Transposition</keyword>
<reference evidence="7" key="1">
    <citation type="journal article" date="2020" name="mSystems">
        <title>Genome- and Community-Level Interaction Insights into Carbon Utilization and Element Cycling Functions of Hydrothermarchaeota in Hydrothermal Sediment.</title>
        <authorList>
            <person name="Zhou Z."/>
            <person name="Liu Y."/>
            <person name="Xu W."/>
            <person name="Pan J."/>
            <person name="Luo Z.H."/>
            <person name="Li M."/>
        </authorList>
    </citation>
    <scope>NUCLEOTIDE SEQUENCE [LARGE SCALE GENOMIC DNA]</scope>
    <source>
        <strain evidence="7">HyVt-233</strain>
    </source>
</reference>
<protein>
    <recommendedName>
        <fullName evidence="6">Mutator family transposase</fullName>
    </recommendedName>
</protein>
<proteinExistence type="inferred from homology"/>
<dbReference type="InterPro" id="IPR001207">
    <property type="entry name" value="Transposase_mutator"/>
</dbReference>
<keyword evidence="5 6" id="KW-0233">DNA recombination</keyword>
<evidence type="ECO:0000256" key="6">
    <source>
        <dbReference type="RuleBase" id="RU365089"/>
    </source>
</evidence>
<dbReference type="GO" id="GO:0003677">
    <property type="term" value="F:DNA binding"/>
    <property type="evidence" value="ECO:0007669"/>
    <property type="project" value="UniProtKB-UniRule"/>
</dbReference>
<evidence type="ECO:0000313" key="7">
    <source>
        <dbReference type="EMBL" id="HDD44252.1"/>
    </source>
</evidence>
<dbReference type="EMBL" id="DRBS01000205">
    <property type="protein sequence ID" value="HDD44252.1"/>
    <property type="molecule type" value="Genomic_DNA"/>
</dbReference>
<dbReference type="Proteomes" id="UP000886289">
    <property type="component" value="Unassembled WGS sequence"/>
</dbReference>